<sequence length="215" mass="25029">MIFIFGRKRAKIKKAFDHVGSCTSCNSIGVQFEIFRDYYHLFWIPIFPVGDKETEGRCTQCGKPNNYNPRAKHFESVTRTPIYLYAGVLFFLILIGSLVVGNINTQKEKALFIADPKAGDVYLMRKDVNDSTYYFFLRVARIQSDTVIVYPNVFQYFGFITKMDDQDHFIAQEFYYTKNELSELLEKGEINSVERDYGDYKGFNRIVDLKVDSVK</sequence>
<dbReference type="EMBL" id="QMFY01000007">
    <property type="protein sequence ID" value="RAW00276.1"/>
    <property type="molecule type" value="Genomic_DNA"/>
</dbReference>
<evidence type="ECO:0000256" key="1">
    <source>
        <dbReference type="SAM" id="Phobius"/>
    </source>
</evidence>
<evidence type="ECO:0000313" key="3">
    <source>
        <dbReference type="Proteomes" id="UP000251889"/>
    </source>
</evidence>
<gene>
    <name evidence="2" type="ORF">DQQ10_14555</name>
</gene>
<evidence type="ECO:0008006" key="4">
    <source>
        <dbReference type="Google" id="ProtNLM"/>
    </source>
</evidence>
<reference evidence="2 3" key="1">
    <citation type="submission" date="2018-06" db="EMBL/GenBank/DDBJ databases">
        <title>Chryseolinea flavus sp. nov., a member of the phylum Bacteroidetes isolated from soil.</title>
        <authorList>
            <person name="Li Y."/>
            <person name="Wang J."/>
        </authorList>
    </citation>
    <scope>NUCLEOTIDE SEQUENCE [LARGE SCALE GENOMIC DNA]</scope>
    <source>
        <strain evidence="2 3">SDU1-6</strain>
    </source>
</reference>
<keyword evidence="1" id="KW-1133">Transmembrane helix</keyword>
<dbReference type="OrthoDB" id="766141at2"/>
<evidence type="ECO:0000313" key="2">
    <source>
        <dbReference type="EMBL" id="RAW00276.1"/>
    </source>
</evidence>
<proteinExistence type="predicted"/>
<dbReference type="RefSeq" id="WP_112747618.1">
    <property type="nucleotide sequence ID" value="NZ_QMFY01000007.1"/>
</dbReference>
<organism evidence="2 3">
    <name type="scientific">Pseudochryseolinea flava</name>
    <dbReference type="NCBI Taxonomy" id="2059302"/>
    <lineage>
        <taxon>Bacteria</taxon>
        <taxon>Pseudomonadati</taxon>
        <taxon>Bacteroidota</taxon>
        <taxon>Cytophagia</taxon>
        <taxon>Cytophagales</taxon>
        <taxon>Fulvivirgaceae</taxon>
        <taxon>Pseudochryseolinea</taxon>
    </lineage>
</organism>
<keyword evidence="1" id="KW-0812">Transmembrane</keyword>
<dbReference type="AlphaFoldDB" id="A0A364Y3B4"/>
<feature type="transmembrane region" description="Helical" evidence="1">
    <location>
        <begin position="82"/>
        <end position="103"/>
    </location>
</feature>
<name>A0A364Y3B4_9BACT</name>
<dbReference type="Proteomes" id="UP000251889">
    <property type="component" value="Unassembled WGS sequence"/>
</dbReference>
<keyword evidence="3" id="KW-1185">Reference proteome</keyword>
<protein>
    <recommendedName>
        <fullName evidence="4">Zinc-ribbon 15 domain-containing protein</fullName>
    </recommendedName>
</protein>
<keyword evidence="1" id="KW-0472">Membrane</keyword>
<comment type="caution">
    <text evidence="2">The sequence shown here is derived from an EMBL/GenBank/DDBJ whole genome shotgun (WGS) entry which is preliminary data.</text>
</comment>
<accession>A0A364Y3B4</accession>